<evidence type="ECO:0000256" key="4">
    <source>
        <dbReference type="ARBA" id="ARBA00022598"/>
    </source>
</evidence>
<keyword evidence="6 14" id="KW-0479">Metal-binding</keyword>
<evidence type="ECO:0000256" key="5">
    <source>
        <dbReference type="ARBA" id="ARBA00022705"/>
    </source>
</evidence>
<feature type="binding site" evidence="14">
    <location>
        <position position="410"/>
    </location>
    <ligand>
        <name>Zn(2+)</name>
        <dbReference type="ChEBI" id="CHEBI:29105"/>
    </ligand>
</feature>
<dbReference type="InterPro" id="IPR018239">
    <property type="entry name" value="DNA_ligase_AS"/>
</dbReference>
<feature type="binding site" evidence="14">
    <location>
        <position position="115"/>
    </location>
    <ligand>
        <name>NAD(+)</name>
        <dbReference type="ChEBI" id="CHEBI:57540"/>
    </ligand>
</feature>
<dbReference type="GO" id="GO:0003911">
    <property type="term" value="F:DNA ligase (NAD+) activity"/>
    <property type="evidence" value="ECO:0007669"/>
    <property type="project" value="UniProtKB-UniRule"/>
</dbReference>
<dbReference type="InterPro" id="IPR013840">
    <property type="entry name" value="DNAligase_N"/>
</dbReference>
<feature type="binding site" evidence="14">
    <location>
        <position position="175"/>
    </location>
    <ligand>
        <name>NAD(+)</name>
        <dbReference type="ChEBI" id="CHEBI:57540"/>
    </ligand>
</feature>
<accession>A0A4P7C2G1</accession>
<evidence type="ECO:0000256" key="2">
    <source>
        <dbReference type="ARBA" id="ARBA00012722"/>
    </source>
</evidence>
<dbReference type="SMART" id="SM00532">
    <property type="entry name" value="LIGANc"/>
    <property type="match status" value="1"/>
</dbReference>
<dbReference type="InterPro" id="IPR010994">
    <property type="entry name" value="RuvA_2-like"/>
</dbReference>
<proteinExistence type="inferred from homology"/>
<keyword evidence="18" id="KW-1185">Reference proteome</keyword>
<keyword evidence="8 14" id="KW-0862">Zinc</keyword>
<dbReference type="HAMAP" id="MF_01588">
    <property type="entry name" value="DNA_ligase_A"/>
    <property type="match status" value="1"/>
</dbReference>
<dbReference type="SUPFAM" id="SSF50249">
    <property type="entry name" value="Nucleic acid-binding proteins"/>
    <property type="match status" value="1"/>
</dbReference>
<evidence type="ECO:0000256" key="6">
    <source>
        <dbReference type="ARBA" id="ARBA00022723"/>
    </source>
</evidence>
<evidence type="ECO:0000256" key="11">
    <source>
        <dbReference type="ARBA" id="ARBA00023204"/>
    </source>
</evidence>
<dbReference type="InterPro" id="IPR003583">
    <property type="entry name" value="Hlx-hairpin-Hlx_DNA-bd_motif"/>
</dbReference>
<evidence type="ECO:0000256" key="12">
    <source>
        <dbReference type="ARBA" id="ARBA00034005"/>
    </source>
</evidence>
<dbReference type="Pfam" id="PF03119">
    <property type="entry name" value="DNA_ligase_ZBD"/>
    <property type="match status" value="1"/>
</dbReference>
<dbReference type="PROSITE" id="PS01056">
    <property type="entry name" value="DNA_LIGASE_N2"/>
    <property type="match status" value="1"/>
</dbReference>
<dbReference type="InterPro" id="IPR004150">
    <property type="entry name" value="NAD_DNA_ligase_OB"/>
</dbReference>
<name>A0A4P7C2G1_9GAMM</name>
<organism evidence="17 18">
    <name type="scientific">Nitrosococcus wardiae</name>
    <dbReference type="NCBI Taxonomy" id="1814290"/>
    <lineage>
        <taxon>Bacteria</taxon>
        <taxon>Pseudomonadati</taxon>
        <taxon>Pseudomonadota</taxon>
        <taxon>Gammaproteobacteria</taxon>
        <taxon>Chromatiales</taxon>
        <taxon>Chromatiaceae</taxon>
        <taxon>Nitrosococcus</taxon>
    </lineage>
</organism>
<feature type="binding site" evidence="14">
    <location>
        <begin position="84"/>
        <end position="85"/>
    </location>
    <ligand>
        <name>NAD(+)</name>
        <dbReference type="ChEBI" id="CHEBI:57540"/>
    </ligand>
</feature>
<dbReference type="EC" id="6.5.1.2" evidence="2 14"/>
<dbReference type="FunFam" id="1.10.150.20:FF:000007">
    <property type="entry name" value="DNA ligase"/>
    <property type="match status" value="1"/>
</dbReference>
<dbReference type="PROSITE" id="PS01055">
    <property type="entry name" value="DNA_LIGASE_N1"/>
    <property type="match status" value="1"/>
</dbReference>
<dbReference type="SUPFAM" id="SSF47781">
    <property type="entry name" value="RuvA domain 2-like"/>
    <property type="match status" value="1"/>
</dbReference>
<dbReference type="NCBIfam" id="NF005932">
    <property type="entry name" value="PRK07956.1"/>
    <property type="match status" value="1"/>
</dbReference>
<feature type="binding site" evidence="14">
    <location>
        <position position="292"/>
    </location>
    <ligand>
        <name>NAD(+)</name>
        <dbReference type="ChEBI" id="CHEBI:57540"/>
    </ligand>
</feature>
<keyword evidence="10 14" id="KW-0520">NAD</keyword>
<feature type="binding site" evidence="14">
    <location>
        <position position="413"/>
    </location>
    <ligand>
        <name>Zn(2+)</name>
        <dbReference type="ChEBI" id="CHEBI:29105"/>
    </ligand>
</feature>
<dbReference type="GO" id="GO:0006281">
    <property type="term" value="P:DNA repair"/>
    <property type="evidence" value="ECO:0007669"/>
    <property type="project" value="UniProtKB-KW"/>
</dbReference>
<dbReference type="KEGG" id="nwr:E3U44_16010"/>
<dbReference type="FunFam" id="3.30.470.30:FF:000001">
    <property type="entry name" value="DNA ligase"/>
    <property type="match status" value="1"/>
</dbReference>
<dbReference type="InterPro" id="IPR004149">
    <property type="entry name" value="Znf_DNAligase_C4"/>
</dbReference>
<dbReference type="PROSITE" id="PS50172">
    <property type="entry name" value="BRCT"/>
    <property type="match status" value="1"/>
</dbReference>
<dbReference type="NCBIfam" id="TIGR00575">
    <property type="entry name" value="dnlj"/>
    <property type="match status" value="1"/>
</dbReference>
<dbReference type="GO" id="GO:0005829">
    <property type="term" value="C:cytosol"/>
    <property type="evidence" value="ECO:0007669"/>
    <property type="project" value="TreeGrafter"/>
</dbReference>
<dbReference type="Pfam" id="PF03120">
    <property type="entry name" value="OB_DNA_ligase"/>
    <property type="match status" value="1"/>
</dbReference>
<dbReference type="GO" id="GO:0003677">
    <property type="term" value="F:DNA binding"/>
    <property type="evidence" value="ECO:0007669"/>
    <property type="project" value="InterPro"/>
</dbReference>
<comment type="catalytic activity">
    <reaction evidence="12 14 15">
        <text>NAD(+) + (deoxyribonucleotide)n-3'-hydroxyl + 5'-phospho-(deoxyribonucleotide)m = (deoxyribonucleotide)n+m + AMP + beta-nicotinamide D-nucleotide.</text>
        <dbReference type="EC" id="6.5.1.2"/>
    </reaction>
</comment>
<dbReference type="FunFam" id="1.10.287.610:FF:000002">
    <property type="entry name" value="DNA ligase"/>
    <property type="match status" value="1"/>
</dbReference>
<reference evidence="17 18" key="1">
    <citation type="submission" date="2019-03" db="EMBL/GenBank/DDBJ databases">
        <title>The genome sequence of Nitrosococcus wardiae strain D1FHST reveals the archetypal metabolic capacity of ammonia-oxidizing Gammaproteobacteria.</title>
        <authorList>
            <person name="Wang L."/>
            <person name="Lim C.K."/>
            <person name="Hanson T.E."/>
            <person name="Dang H."/>
            <person name="Klotz M.G."/>
        </authorList>
    </citation>
    <scope>NUCLEOTIDE SEQUENCE [LARGE SCALE GENOMIC DNA]</scope>
    <source>
        <strain evidence="17 18">D1FHS</strain>
    </source>
</reference>
<dbReference type="Pfam" id="PF14520">
    <property type="entry name" value="HHH_5"/>
    <property type="match status" value="1"/>
</dbReference>
<comment type="cofactor">
    <cofactor evidence="14">
        <name>Mg(2+)</name>
        <dbReference type="ChEBI" id="CHEBI:18420"/>
    </cofactor>
    <cofactor evidence="14">
        <name>Mn(2+)</name>
        <dbReference type="ChEBI" id="CHEBI:29035"/>
    </cofactor>
</comment>
<dbReference type="CDD" id="cd00114">
    <property type="entry name" value="LIGANc"/>
    <property type="match status" value="1"/>
</dbReference>
<dbReference type="EMBL" id="CP038033">
    <property type="protein sequence ID" value="QBQ55850.1"/>
    <property type="molecule type" value="Genomic_DNA"/>
</dbReference>
<evidence type="ECO:0000256" key="9">
    <source>
        <dbReference type="ARBA" id="ARBA00022842"/>
    </source>
</evidence>
<dbReference type="Pfam" id="PF00533">
    <property type="entry name" value="BRCT"/>
    <property type="match status" value="1"/>
</dbReference>
<dbReference type="SUPFAM" id="SSF52113">
    <property type="entry name" value="BRCT domain"/>
    <property type="match status" value="1"/>
</dbReference>
<keyword evidence="9 14" id="KW-0460">Magnesium</keyword>
<dbReference type="AlphaFoldDB" id="A0A4P7C2G1"/>
<dbReference type="Gene3D" id="3.40.50.10190">
    <property type="entry name" value="BRCT domain"/>
    <property type="match status" value="1"/>
</dbReference>
<evidence type="ECO:0000256" key="13">
    <source>
        <dbReference type="ARBA" id="ARBA00060881"/>
    </source>
</evidence>
<dbReference type="Proteomes" id="UP000294325">
    <property type="component" value="Chromosome"/>
</dbReference>
<feature type="binding site" evidence="14">
    <location>
        <position position="316"/>
    </location>
    <ligand>
        <name>NAD(+)</name>
        <dbReference type="ChEBI" id="CHEBI:57540"/>
    </ligand>
</feature>
<protein>
    <recommendedName>
        <fullName evidence="3 14">DNA ligase</fullName>
        <ecNumber evidence="2 14">6.5.1.2</ecNumber>
    </recommendedName>
    <alternativeName>
        <fullName evidence="14">Polydeoxyribonucleotide synthase [NAD(+)]</fullName>
    </alternativeName>
</protein>
<keyword evidence="7 14" id="KW-0227">DNA damage</keyword>
<dbReference type="FunFam" id="2.40.50.140:FF:000012">
    <property type="entry name" value="DNA ligase"/>
    <property type="match status" value="1"/>
</dbReference>
<feature type="active site" description="N6-AMP-lysine intermediate" evidence="14">
    <location>
        <position position="117"/>
    </location>
</feature>
<feature type="binding site" evidence="14">
    <location>
        <begin position="35"/>
        <end position="39"/>
    </location>
    <ligand>
        <name>NAD(+)</name>
        <dbReference type="ChEBI" id="CHEBI:57540"/>
    </ligand>
</feature>
<dbReference type="PANTHER" id="PTHR23389:SF9">
    <property type="entry name" value="DNA LIGASE"/>
    <property type="match status" value="1"/>
</dbReference>
<dbReference type="InterPro" id="IPR013839">
    <property type="entry name" value="DNAligase_adenylation"/>
</dbReference>
<feature type="domain" description="BRCT" evidence="16">
    <location>
        <begin position="593"/>
        <end position="675"/>
    </location>
</feature>
<evidence type="ECO:0000256" key="8">
    <source>
        <dbReference type="ARBA" id="ARBA00022833"/>
    </source>
</evidence>
<dbReference type="PIRSF" id="PIRSF001604">
    <property type="entry name" value="LigA"/>
    <property type="match status" value="1"/>
</dbReference>
<comment type="caution">
    <text evidence="14">Lacks conserved residue(s) required for the propagation of feature annotation.</text>
</comment>
<dbReference type="Gene3D" id="3.30.470.30">
    <property type="entry name" value="DNA ligase/mRNA capping enzyme"/>
    <property type="match status" value="1"/>
</dbReference>
<evidence type="ECO:0000256" key="15">
    <source>
        <dbReference type="RuleBase" id="RU000618"/>
    </source>
</evidence>
<dbReference type="RefSeq" id="WP_134359105.1">
    <property type="nucleotide sequence ID" value="NZ_CP038033.1"/>
</dbReference>
<dbReference type="InterPro" id="IPR041663">
    <property type="entry name" value="DisA/LigA_HHH"/>
</dbReference>
<dbReference type="InterPro" id="IPR033136">
    <property type="entry name" value="DNA_ligase_CS"/>
</dbReference>
<evidence type="ECO:0000256" key="1">
    <source>
        <dbReference type="ARBA" id="ARBA00004067"/>
    </source>
</evidence>
<dbReference type="InterPro" id="IPR036420">
    <property type="entry name" value="BRCT_dom_sf"/>
</dbReference>
<evidence type="ECO:0000313" key="17">
    <source>
        <dbReference type="EMBL" id="QBQ55850.1"/>
    </source>
</evidence>
<comment type="function">
    <text evidence="1 14">DNA ligase that catalyzes the formation of phosphodiester linkages between 5'-phosphoryl and 3'-hydroxyl groups in double-stranded DNA using NAD as a coenzyme and as the energy source for the reaction. It is essential for DNA replication and repair of damaged DNA.</text>
</comment>
<dbReference type="Gene3D" id="1.10.287.610">
    <property type="entry name" value="Helix hairpin bin"/>
    <property type="match status" value="1"/>
</dbReference>
<evidence type="ECO:0000259" key="16">
    <source>
        <dbReference type="PROSITE" id="PS50172"/>
    </source>
</evidence>
<dbReference type="GO" id="GO:0006260">
    <property type="term" value="P:DNA replication"/>
    <property type="evidence" value="ECO:0007669"/>
    <property type="project" value="UniProtKB-KW"/>
</dbReference>
<dbReference type="InterPro" id="IPR012340">
    <property type="entry name" value="NA-bd_OB-fold"/>
</dbReference>
<gene>
    <name evidence="14 17" type="primary">ligA</name>
    <name evidence="17" type="ORF">E3U44_16010</name>
</gene>
<dbReference type="Pfam" id="PF01653">
    <property type="entry name" value="DNA_ligase_aden"/>
    <property type="match status" value="1"/>
</dbReference>
<keyword evidence="5 14" id="KW-0235">DNA replication</keyword>
<feature type="binding site" evidence="14">
    <location>
        <position position="138"/>
    </location>
    <ligand>
        <name>NAD(+)</name>
        <dbReference type="ChEBI" id="CHEBI:57540"/>
    </ligand>
</feature>
<feature type="binding site" evidence="14">
    <location>
        <position position="434"/>
    </location>
    <ligand>
        <name>Zn(2+)</name>
        <dbReference type="ChEBI" id="CHEBI:29105"/>
    </ligand>
</feature>
<dbReference type="GO" id="GO:0046872">
    <property type="term" value="F:metal ion binding"/>
    <property type="evidence" value="ECO:0007669"/>
    <property type="project" value="UniProtKB-KW"/>
</dbReference>
<dbReference type="SUPFAM" id="SSF56091">
    <property type="entry name" value="DNA ligase/mRNA capping enzyme, catalytic domain"/>
    <property type="match status" value="1"/>
</dbReference>
<evidence type="ECO:0000256" key="14">
    <source>
        <dbReference type="HAMAP-Rule" id="MF_01588"/>
    </source>
</evidence>
<dbReference type="SMART" id="SM00278">
    <property type="entry name" value="HhH1"/>
    <property type="match status" value="4"/>
</dbReference>
<dbReference type="Gene3D" id="1.10.150.20">
    <property type="entry name" value="5' to 3' exonuclease, C-terminal subdomain"/>
    <property type="match status" value="2"/>
</dbReference>
<dbReference type="OrthoDB" id="9759736at2"/>
<dbReference type="InterPro" id="IPR001357">
    <property type="entry name" value="BRCT_dom"/>
</dbReference>
<dbReference type="SMART" id="SM00292">
    <property type="entry name" value="BRCT"/>
    <property type="match status" value="1"/>
</dbReference>
<comment type="similarity">
    <text evidence="13 14">Belongs to the NAD-dependent DNA ligase family. LigA subfamily.</text>
</comment>
<dbReference type="InterPro" id="IPR001679">
    <property type="entry name" value="DNA_ligase"/>
</dbReference>
<keyword evidence="4 14" id="KW-0436">Ligase</keyword>
<dbReference type="Pfam" id="PF12826">
    <property type="entry name" value="HHH_2"/>
    <property type="match status" value="1"/>
</dbReference>
<dbReference type="Gene3D" id="2.40.50.140">
    <property type="entry name" value="Nucleic acid-binding proteins"/>
    <property type="match status" value="1"/>
</dbReference>
<keyword evidence="14" id="KW-0464">Manganese</keyword>
<dbReference type="FunFam" id="1.10.150.20:FF:000006">
    <property type="entry name" value="DNA ligase"/>
    <property type="match status" value="1"/>
</dbReference>
<dbReference type="PANTHER" id="PTHR23389">
    <property type="entry name" value="CHROMOSOME TRANSMISSION FIDELITY FACTOR 18"/>
    <property type="match status" value="1"/>
</dbReference>
<keyword evidence="11 14" id="KW-0234">DNA repair</keyword>
<evidence type="ECO:0000256" key="3">
    <source>
        <dbReference type="ARBA" id="ARBA00013308"/>
    </source>
</evidence>
<sequence length="675" mass="75115">MTVSTQARERIETLRKLINDYNYNYYVIDNPIVPDSEYDRLMRELQNLEAQYPELVVPDSPTQRVGAEPLEALGEVKHEIPMLSLNNAFSEEELADFHRRVKERLGMEQVEYAAEPKLDGLAVSLLYQEGILVQGATRGDGVTGEDVTHNVRTIPTVSLHLRGEKIPSLLEVRGEVYMPKEGFEQLNREQLAKGEKTFVNPRNAAAGSLRQLDPRIAASRPLAIFCYGVGKVEQGTLPQRHSEILARLEQWGLRIPPQAEVVEGLAGCREYYQRLLKRRDELPYEIDGVVFKVDRFDQRQALGFVARAPRWAVAYKFPAQEELTQILGIEVQVGRTGALTPVARLQPVFVGGVTVSNATLHNEGEIRRKDIRIGDTVYVRRAGDVIPEVVKVVLEHRPSDARLFQMPTQCPICGSEVIKDEGGAIARCSGGLYCPAQRKEAIKHFASRRAMDINGLGDKLVDQLIERELVKDVADLYHLTAEQLAGLERMGQKSAANLMNAIEGSKHTTLSRFLYALGIREVGEATAQVLAEEFGSLEALESASEERLQEVTDIGPIVATHIAAFFRQLYNRQVIQRLREAGVCWSEKEGKRPISQPLSGKTFVLTGALESMTREQAKERLQVLGGKVTSSVSSNTDYLVVGANPGSKLTKAKDLHIALLDEGDFKHLLDKASLP</sequence>
<dbReference type="CDD" id="cd17748">
    <property type="entry name" value="BRCT_DNA_ligase_like"/>
    <property type="match status" value="1"/>
</dbReference>
<evidence type="ECO:0000313" key="18">
    <source>
        <dbReference type="Proteomes" id="UP000294325"/>
    </source>
</evidence>
<evidence type="ECO:0000256" key="10">
    <source>
        <dbReference type="ARBA" id="ARBA00023027"/>
    </source>
</evidence>
<evidence type="ECO:0000256" key="7">
    <source>
        <dbReference type="ARBA" id="ARBA00022763"/>
    </source>
</evidence>
<dbReference type="Gene3D" id="6.20.10.30">
    <property type="match status" value="1"/>
</dbReference>